<reference evidence="1 2" key="1">
    <citation type="submission" date="2022-03" db="EMBL/GenBank/DDBJ databases">
        <title>Streptomyces yunnanensis P86,complete genome.</title>
        <authorList>
            <person name="Chen S."/>
            <person name="Zhang Q."/>
        </authorList>
    </citation>
    <scope>NUCLEOTIDE SEQUENCE [LARGE SCALE GENOMIC DNA]</scope>
    <source>
        <strain evidence="1 2">P86</strain>
    </source>
</reference>
<evidence type="ECO:0008006" key="3">
    <source>
        <dbReference type="Google" id="ProtNLM"/>
    </source>
</evidence>
<evidence type="ECO:0000313" key="2">
    <source>
        <dbReference type="Proteomes" id="UP001218629"/>
    </source>
</evidence>
<name>A0ABY8ACH4_9ACTN</name>
<dbReference type="EMBL" id="CP095749">
    <property type="protein sequence ID" value="WEB42684.1"/>
    <property type="molecule type" value="Genomic_DNA"/>
</dbReference>
<accession>A0ABY8ACH4</accession>
<gene>
    <name evidence="1" type="ORF">MOV08_27835</name>
</gene>
<proteinExistence type="predicted"/>
<sequence length="68" mass="7632">MNSNLATLVGQLVCDEATGRIGVLKAVDDEWIDPAAPSYWRRTQSLAFIRPERGGREWTTCPEQVRQA</sequence>
<dbReference type="RefSeq" id="WP_275309297.1">
    <property type="nucleotide sequence ID" value="NZ_CP095749.1"/>
</dbReference>
<dbReference type="Proteomes" id="UP001218629">
    <property type="component" value="Chromosome"/>
</dbReference>
<keyword evidence="2" id="KW-1185">Reference proteome</keyword>
<organism evidence="1 2">
    <name type="scientific">Streptomyces yunnanensis</name>
    <dbReference type="NCBI Taxonomy" id="156453"/>
    <lineage>
        <taxon>Bacteria</taxon>
        <taxon>Bacillati</taxon>
        <taxon>Actinomycetota</taxon>
        <taxon>Actinomycetes</taxon>
        <taxon>Kitasatosporales</taxon>
        <taxon>Streptomycetaceae</taxon>
        <taxon>Streptomyces</taxon>
    </lineage>
</organism>
<protein>
    <recommendedName>
        <fullName evidence="3">PRC-barrel domain-containing protein</fullName>
    </recommendedName>
</protein>
<evidence type="ECO:0000313" key="1">
    <source>
        <dbReference type="EMBL" id="WEB42684.1"/>
    </source>
</evidence>